<evidence type="ECO:0008006" key="3">
    <source>
        <dbReference type="Google" id="ProtNLM"/>
    </source>
</evidence>
<dbReference type="AlphaFoldDB" id="A0A1X7LVC5"/>
<dbReference type="InterPro" id="IPR019686">
    <property type="entry name" value="DUF2536"/>
</dbReference>
<dbReference type="EMBL" id="FXAZ01000008">
    <property type="protein sequence ID" value="SMG57464.1"/>
    <property type="molecule type" value="Genomic_DNA"/>
</dbReference>
<dbReference type="Pfam" id="PF10750">
    <property type="entry name" value="DUF2536"/>
    <property type="match status" value="1"/>
</dbReference>
<evidence type="ECO:0000313" key="1">
    <source>
        <dbReference type="EMBL" id="SMG57464.1"/>
    </source>
</evidence>
<name>A0A1X7LVC5_9BACL</name>
<sequence length="70" mass="8464">MFILENMETKIELYEAYDLKTLERKIEEQMENNKALLLDVYHIQHQVTFDPNRNKMLYTAVVHYKGKSSR</sequence>
<dbReference type="Proteomes" id="UP000193834">
    <property type="component" value="Unassembled WGS sequence"/>
</dbReference>
<dbReference type="RefSeq" id="WP_085498090.1">
    <property type="nucleotide sequence ID" value="NZ_FXAZ01000008.1"/>
</dbReference>
<gene>
    <name evidence="1" type="ORF">SAMN06295960_4406</name>
</gene>
<reference evidence="1 2" key="1">
    <citation type="submission" date="2017-04" db="EMBL/GenBank/DDBJ databases">
        <authorList>
            <person name="Afonso C.L."/>
            <person name="Miller P.J."/>
            <person name="Scott M.A."/>
            <person name="Spackman E."/>
            <person name="Goraichik I."/>
            <person name="Dimitrov K.M."/>
            <person name="Suarez D.L."/>
            <person name="Swayne D.E."/>
        </authorList>
    </citation>
    <scope>NUCLEOTIDE SEQUENCE [LARGE SCALE GENOMIC DNA]</scope>
    <source>
        <strain evidence="1 2">11</strain>
    </source>
</reference>
<organism evidence="1 2">
    <name type="scientific">Paenibacillus aquistagni</name>
    <dbReference type="NCBI Taxonomy" id="1852522"/>
    <lineage>
        <taxon>Bacteria</taxon>
        <taxon>Bacillati</taxon>
        <taxon>Bacillota</taxon>
        <taxon>Bacilli</taxon>
        <taxon>Bacillales</taxon>
        <taxon>Paenibacillaceae</taxon>
        <taxon>Paenibacillus</taxon>
    </lineage>
</organism>
<proteinExistence type="predicted"/>
<evidence type="ECO:0000313" key="2">
    <source>
        <dbReference type="Proteomes" id="UP000193834"/>
    </source>
</evidence>
<accession>A0A1X7LVC5</accession>
<protein>
    <recommendedName>
        <fullName evidence="3">DUF2536 domain-containing protein</fullName>
    </recommendedName>
</protein>
<dbReference type="OrthoDB" id="2454327at2"/>
<keyword evidence="2" id="KW-1185">Reference proteome</keyword>